<keyword evidence="9" id="KW-1185">Reference proteome</keyword>
<keyword evidence="4" id="KW-0812">Transmembrane</keyword>
<dbReference type="SUPFAM" id="SSF103506">
    <property type="entry name" value="Mitochondrial carrier"/>
    <property type="match status" value="1"/>
</dbReference>
<evidence type="ECO:0000256" key="5">
    <source>
        <dbReference type="ARBA" id="ARBA00022737"/>
    </source>
</evidence>
<reference evidence="8 9" key="1">
    <citation type="submission" date="2020-04" db="EMBL/GenBank/DDBJ databases">
        <title>Advantages and limits of metagenomic assembly and binning of a giant virus.</title>
        <authorList>
            <person name="Schulz F."/>
            <person name="Andreani J."/>
            <person name="Francis R."/>
            <person name="Boudjemaa H."/>
            <person name="Bou Khalil J.Y."/>
            <person name="Lee J."/>
            <person name="La Scola B."/>
            <person name="Woyke T."/>
        </authorList>
    </citation>
    <scope>NUCLEOTIDE SEQUENCE [LARGE SCALE GENOMIC DNA]</scope>
    <source>
        <strain evidence="8 9">FV1/VV64</strain>
    </source>
</reference>
<evidence type="ECO:0000256" key="4">
    <source>
        <dbReference type="ARBA" id="ARBA00022692"/>
    </source>
</evidence>
<dbReference type="InterPro" id="IPR023395">
    <property type="entry name" value="MCP_dom_sf"/>
</dbReference>
<organism evidence="8 9">
    <name type="scientific">Fadolivirus FV1/VV64</name>
    <dbReference type="NCBI Taxonomy" id="3070911"/>
    <lineage>
        <taxon>Viruses</taxon>
        <taxon>Varidnaviria</taxon>
        <taxon>Bamfordvirae</taxon>
        <taxon>Nucleocytoviricota</taxon>
        <taxon>Megaviricetes</taxon>
        <taxon>Imitervirales</taxon>
        <taxon>Mimiviridae</taxon>
        <taxon>Klosneuvirinae</taxon>
        <taxon>Fadolivirus</taxon>
        <taxon>Fadolivirus algeromassiliense</taxon>
    </lineage>
</organism>
<evidence type="ECO:0000256" key="2">
    <source>
        <dbReference type="ARBA" id="ARBA00006375"/>
    </source>
</evidence>
<proteinExistence type="inferred from homology"/>
<dbReference type="Gene3D" id="1.50.40.10">
    <property type="entry name" value="Mitochondrial carrier domain"/>
    <property type="match status" value="1"/>
</dbReference>
<accession>A0A7D3QUY0</accession>
<dbReference type="Proteomes" id="UP001162001">
    <property type="component" value="Segment"/>
</dbReference>
<dbReference type="PROSITE" id="PS50920">
    <property type="entry name" value="SOLCAR"/>
    <property type="match status" value="2"/>
</dbReference>
<protein>
    <submittedName>
        <fullName evidence="8">Mitochondrial carrier protein</fullName>
    </submittedName>
</protein>
<comment type="similarity">
    <text evidence="2">Belongs to the mitochondrial carrier (TC 2.A.29) family.</text>
</comment>
<name>A0A7D3QUY0_9VIRU</name>
<dbReference type="PANTHER" id="PTHR45667">
    <property type="entry name" value="S-ADENOSYLMETHIONINE MITOCHONDRIAL CARRIER PROTEIN"/>
    <property type="match status" value="1"/>
</dbReference>
<gene>
    <name evidence="8" type="ORF">Fadolivirus_1_1109</name>
</gene>
<evidence type="ECO:0000313" key="9">
    <source>
        <dbReference type="Proteomes" id="UP001162001"/>
    </source>
</evidence>
<keyword evidence="3" id="KW-0813">Transport</keyword>
<dbReference type="Pfam" id="PF00153">
    <property type="entry name" value="Mito_carr"/>
    <property type="match status" value="3"/>
</dbReference>
<evidence type="ECO:0000313" key="8">
    <source>
        <dbReference type="EMBL" id="QKF94567.1"/>
    </source>
</evidence>
<keyword evidence="7" id="KW-0472">Membrane</keyword>
<dbReference type="EMBL" id="MT418680">
    <property type="protein sequence ID" value="QKF94567.1"/>
    <property type="molecule type" value="Genomic_DNA"/>
</dbReference>
<dbReference type="InterPro" id="IPR018108">
    <property type="entry name" value="MCP_transmembrane"/>
</dbReference>
<keyword evidence="5" id="KW-0677">Repeat</keyword>
<sequence>MNKIIYAFKFYILIINTLIMSLLDLAASSVSTTIAEILTIPICTVKTNYQTNLHHTSIIDVTKNIYNTRGIFGFYNASLSAIMAQVVSTSSKFTSYTYLKKLRNTQKHDIKNNIINGAIGGTIASIFSHPFDVIKVHQQNNIKFVHELKTVGPSLFYRGYSKSLSKNILLTSLLFPFYDFYSSKVNNVFLASALSSLTVTTIIQPVDYLKVRHISDQPLYMNFNNLYSALRYYYRGLHINLMRVIPHFMITMFITEEIKKHYK</sequence>
<keyword evidence="6" id="KW-1133">Transmembrane helix</keyword>
<evidence type="ECO:0000256" key="6">
    <source>
        <dbReference type="ARBA" id="ARBA00022989"/>
    </source>
</evidence>
<evidence type="ECO:0000256" key="3">
    <source>
        <dbReference type="ARBA" id="ARBA00022448"/>
    </source>
</evidence>
<dbReference type="GO" id="GO:0016020">
    <property type="term" value="C:membrane"/>
    <property type="evidence" value="ECO:0007669"/>
    <property type="project" value="UniProtKB-SubCell"/>
</dbReference>
<evidence type="ECO:0000256" key="7">
    <source>
        <dbReference type="ARBA" id="ARBA00023136"/>
    </source>
</evidence>
<comment type="subcellular location">
    <subcellularLocation>
        <location evidence="1">Membrane</location>
        <topology evidence="1">Multi-pass membrane protein</topology>
    </subcellularLocation>
</comment>
<evidence type="ECO:0000256" key="1">
    <source>
        <dbReference type="ARBA" id="ARBA00004141"/>
    </source>
</evidence>